<keyword evidence="1 5" id="KW-0378">Hydrolase</keyword>
<dbReference type="GO" id="GO:0004568">
    <property type="term" value="F:chitinase activity"/>
    <property type="evidence" value="ECO:0007669"/>
    <property type="project" value="TreeGrafter"/>
</dbReference>
<dbReference type="PROSITE" id="PS51910">
    <property type="entry name" value="GH18_2"/>
    <property type="match status" value="1"/>
</dbReference>
<evidence type="ECO:0000256" key="1">
    <source>
        <dbReference type="ARBA" id="ARBA00022801"/>
    </source>
</evidence>
<keyword evidence="6" id="KW-1185">Reference proteome</keyword>
<dbReference type="InterPro" id="IPR017853">
    <property type="entry name" value="GH"/>
</dbReference>
<evidence type="ECO:0000256" key="2">
    <source>
        <dbReference type="ARBA" id="ARBA00023295"/>
    </source>
</evidence>
<dbReference type="OrthoDB" id="6020543at2759"/>
<evidence type="ECO:0000313" key="5">
    <source>
        <dbReference type="EMBL" id="ORY31186.1"/>
    </source>
</evidence>
<gene>
    <name evidence="5" type="ORF">BCR33DRAFT_724111</name>
</gene>
<proteinExistence type="predicted"/>
<dbReference type="AlphaFoldDB" id="A0A1Y2B919"/>
<keyword evidence="3" id="KW-0472">Membrane</keyword>
<keyword evidence="3" id="KW-1133">Transmembrane helix</keyword>
<comment type="caution">
    <text evidence="5">The sequence shown here is derived from an EMBL/GenBank/DDBJ whole genome shotgun (WGS) entry which is preliminary data.</text>
</comment>
<accession>A0A1Y2B919</accession>
<feature type="transmembrane region" description="Helical" evidence="3">
    <location>
        <begin position="30"/>
        <end position="51"/>
    </location>
</feature>
<name>A0A1Y2B919_9FUNG</name>
<keyword evidence="3" id="KW-0812">Transmembrane</keyword>
<dbReference type="SUPFAM" id="SSF51445">
    <property type="entry name" value="(Trans)glycosidases"/>
    <property type="match status" value="1"/>
</dbReference>
<dbReference type="EMBL" id="MCGO01000079">
    <property type="protein sequence ID" value="ORY31186.1"/>
    <property type="molecule type" value="Genomic_DNA"/>
</dbReference>
<dbReference type="GO" id="GO:0005975">
    <property type="term" value="P:carbohydrate metabolic process"/>
    <property type="evidence" value="ECO:0007669"/>
    <property type="project" value="InterPro"/>
</dbReference>
<dbReference type="Proteomes" id="UP000193642">
    <property type="component" value="Unassembled WGS sequence"/>
</dbReference>
<evidence type="ECO:0000259" key="4">
    <source>
        <dbReference type="PROSITE" id="PS51910"/>
    </source>
</evidence>
<sequence>MATSSVEAAAEIAVDSKDQQAIQTRKRNKYIIIGVAAVVLVTAASLIGYFASRPKDSTSNPVSPSQNATATATATAAVNSTQSTAKPGLSRRKLYGYYGANAMANGVDITRGTLPPPPQSQSYLYQRPLKYYCDTGYFDTINLAFLNLFGGGNGEFTITFGAFNQSQYAGTYVYKGDGKETNGDWTVQSYLNLGKDIQYCQNVHSVKVVMSLGGDKISAYSFSAGDGKRYAKIFYDMFLDGNGPVRPFGPGVKLDGIELDIEKNPANVYPTYGPSPWNQEMIDCSQTCVHSVVPQCYLGNLKYLGKDENVGDVISGAAKYIDYLIVQYYNNPQCSYPFNFNFDAWTKLYPGPIVVGLAGDWTSAISGGFLEPGPLQAVYDMIKNSPQFGGFSVYDVSSSTPPATSAQSNADLSTRCGGTWIHANSVCSMKKCDPYNPQCGPNMGCFMFLANC</sequence>
<reference evidence="5 6" key="1">
    <citation type="submission" date="2016-07" db="EMBL/GenBank/DDBJ databases">
        <title>Pervasive Adenine N6-methylation of Active Genes in Fungi.</title>
        <authorList>
            <consortium name="DOE Joint Genome Institute"/>
            <person name="Mondo S.J."/>
            <person name="Dannebaum R.O."/>
            <person name="Kuo R.C."/>
            <person name="Labutti K."/>
            <person name="Haridas S."/>
            <person name="Kuo A."/>
            <person name="Salamov A."/>
            <person name="Ahrendt S.R."/>
            <person name="Lipzen A."/>
            <person name="Sullivan W."/>
            <person name="Andreopoulos W.B."/>
            <person name="Clum A."/>
            <person name="Lindquist E."/>
            <person name="Daum C."/>
            <person name="Ramamoorthy G.K."/>
            <person name="Gryganskyi A."/>
            <person name="Culley D."/>
            <person name="Magnuson J.K."/>
            <person name="James T.Y."/>
            <person name="O'Malley M.A."/>
            <person name="Stajich J.E."/>
            <person name="Spatafora J.W."/>
            <person name="Visel A."/>
            <person name="Grigoriev I.V."/>
        </authorList>
    </citation>
    <scope>NUCLEOTIDE SEQUENCE [LARGE SCALE GENOMIC DNA]</scope>
    <source>
        <strain evidence="5 6">JEL800</strain>
    </source>
</reference>
<dbReference type="GO" id="GO:0005576">
    <property type="term" value="C:extracellular region"/>
    <property type="evidence" value="ECO:0007669"/>
    <property type="project" value="TreeGrafter"/>
</dbReference>
<dbReference type="InterPro" id="IPR050542">
    <property type="entry name" value="Glycosyl_Hydrlase18_Chitinase"/>
</dbReference>
<dbReference type="InterPro" id="IPR001223">
    <property type="entry name" value="Glyco_hydro18_cat"/>
</dbReference>
<feature type="domain" description="GH18" evidence="4">
    <location>
        <begin position="92"/>
        <end position="414"/>
    </location>
</feature>
<organism evidence="5 6">
    <name type="scientific">Rhizoclosmatium globosum</name>
    <dbReference type="NCBI Taxonomy" id="329046"/>
    <lineage>
        <taxon>Eukaryota</taxon>
        <taxon>Fungi</taxon>
        <taxon>Fungi incertae sedis</taxon>
        <taxon>Chytridiomycota</taxon>
        <taxon>Chytridiomycota incertae sedis</taxon>
        <taxon>Chytridiomycetes</taxon>
        <taxon>Chytridiales</taxon>
        <taxon>Chytriomycetaceae</taxon>
        <taxon>Rhizoclosmatium</taxon>
    </lineage>
</organism>
<dbReference type="PANTHER" id="PTHR45708">
    <property type="entry name" value="ENDOCHITINASE"/>
    <property type="match status" value="1"/>
</dbReference>
<dbReference type="PANTHER" id="PTHR45708:SF49">
    <property type="entry name" value="ENDOCHITINASE"/>
    <property type="match status" value="1"/>
</dbReference>
<dbReference type="Gene3D" id="3.20.20.80">
    <property type="entry name" value="Glycosidases"/>
    <property type="match status" value="1"/>
</dbReference>
<evidence type="ECO:0000313" key="6">
    <source>
        <dbReference type="Proteomes" id="UP000193642"/>
    </source>
</evidence>
<keyword evidence="2" id="KW-0326">Glycosidase</keyword>
<evidence type="ECO:0000256" key="3">
    <source>
        <dbReference type="SAM" id="Phobius"/>
    </source>
</evidence>
<protein>
    <submittedName>
        <fullName evidence="5">Glycoside hydrolase</fullName>
    </submittedName>
</protein>